<protein>
    <recommendedName>
        <fullName evidence="3 12">Ribokinase</fullName>
        <shortName evidence="12">RK</shortName>
        <ecNumber evidence="2 12">2.7.1.15</ecNumber>
    </recommendedName>
</protein>
<dbReference type="NCBIfam" id="NF008353">
    <property type="entry name" value="PRK11142.1"/>
    <property type="match status" value="1"/>
</dbReference>
<keyword evidence="12" id="KW-0963">Cytoplasm</keyword>
<feature type="binding site" evidence="12">
    <location>
        <begin position="234"/>
        <end position="239"/>
    </location>
    <ligand>
        <name>ATP</name>
        <dbReference type="ChEBI" id="CHEBI:30616"/>
    </ligand>
</feature>
<dbReference type="UniPathway" id="UPA00916">
    <property type="reaction ID" value="UER00889"/>
</dbReference>
<feature type="binding site" evidence="12">
    <location>
        <position position="302"/>
    </location>
    <ligand>
        <name>K(+)</name>
        <dbReference type="ChEBI" id="CHEBI:29103"/>
    </ligand>
</feature>
<comment type="function">
    <text evidence="12">Catalyzes the phosphorylation of ribose at O-5 in a reaction requiring ATP and magnesium. The resulting D-ribose-5-phosphate can then be used either for sythesis of nucleotides, histidine, and tryptophan, or as a component of the pentose phosphate pathway.</text>
</comment>
<comment type="subunit">
    <text evidence="12">Homodimer.</text>
</comment>
<evidence type="ECO:0000256" key="1">
    <source>
        <dbReference type="ARBA" id="ARBA00005380"/>
    </source>
</evidence>
<evidence type="ECO:0000259" key="13">
    <source>
        <dbReference type="Pfam" id="PF00294"/>
    </source>
</evidence>
<keyword evidence="8 12" id="KW-0067">ATP-binding</keyword>
<dbReference type="GO" id="GO:0005524">
    <property type="term" value="F:ATP binding"/>
    <property type="evidence" value="ECO:0007669"/>
    <property type="project" value="UniProtKB-UniRule"/>
</dbReference>
<reference evidence="14 15" key="1">
    <citation type="submission" date="2018-08" db="EMBL/GenBank/DDBJ databases">
        <title>Fibrisoma montanum sp. nov., isolated from Danxia mountain soil.</title>
        <authorList>
            <person name="Huang Y."/>
        </authorList>
    </citation>
    <scope>NUCLEOTIDE SEQUENCE [LARGE SCALE GENOMIC DNA]</scope>
    <source>
        <strain evidence="14 15">HYT19</strain>
    </source>
</reference>
<dbReference type="Gene3D" id="3.40.1190.20">
    <property type="match status" value="1"/>
</dbReference>
<dbReference type="PRINTS" id="PR00990">
    <property type="entry name" value="RIBOKINASE"/>
</dbReference>
<dbReference type="EMBL" id="QXED01000007">
    <property type="protein sequence ID" value="RIV19960.1"/>
    <property type="molecule type" value="Genomic_DNA"/>
</dbReference>
<evidence type="ECO:0000256" key="4">
    <source>
        <dbReference type="ARBA" id="ARBA00022679"/>
    </source>
</evidence>
<feature type="binding site" evidence="12">
    <location>
        <begin position="39"/>
        <end position="43"/>
    </location>
    <ligand>
        <name>substrate</name>
    </ligand>
</feature>
<evidence type="ECO:0000256" key="7">
    <source>
        <dbReference type="ARBA" id="ARBA00022777"/>
    </source>
</evidence>
<keyword evidence="5 12" id="KW-0479">Metal-binding</keyword>
<comment type="pathway">
    <text evidence="12">Carbohydrate metabolism; D-ribose degradation; D-ribose 5-phosphate from beta-D-ribopyranose: step 2/2.</text>
</comment>
<comment type="catalytic activity">
    <reaction evidence="12">
        <text>D-ribose + ATP = D-ribose 5-phosphate + ADP + H(+)</text>
        <dbReference type="Rhea" id="RHEA:13697"/>
        <dbReference type="ChEBI" id="CHEBI:15378"/>
        <dbReference type="ChEBI" id="CHEBI:30616"/>
        <dbReference type="ChEBI" id="CHEBI:47013"/>
        <dbReference type="ChEBI" id="CHEBI:78346"/>
        <dbReference type="ChEBI" id="CHEBI:456216"/>
        <dbReference type="EC" id="2.7.1.15"/>
    </reaction>
</comment>
<dbReference type="CDD" id="cd01174">
    <property type="entry name" value="ribokinase"/>
    <property type="match status" value="1"/>
</dbReference>
<feature type="binding site" evidence="12">
    <location>
        <position position="297"/>
    </location>
    <ligand>
        <name>K(+)</name>
        <dbReference type="ChEBI" id="CHEBI:29103"/>
    </ligand>
</feature>
<comment type="cofactor">
    <cofactor evidence="12">
        <name>Mg(2+)</name>
        <dbReference type="ChEBI" id="CHEBI:18420"/>
    </cofactor>
    <text evidence="12">Requires a divalent cation, most likely magnesium in vivo, as an electrophilic catalyst to aid phosphoryl group transfer. It is the chelate of the metal and the nucleotide that is the actual substrate.</text>
</comment>
<evidence type="ECO:0000313" key="15">
    <source>
        <dbReference type="Proteomes" id="UP000283523"/>
    </source>
</evidence>
<name>A0A418M332_9BACT</name>
<proteinExistence type="inferred from homology"/>
<evidence type="ECO:0000256" key="6">
    <source>
        <dbReference type="ARBA" id="ARBA00022741"/>
    </source>
</evidence>
<evidence type="ECO:0000256" key="8">
    <source>
        <dbReference type="ARBA" id="ARBA00022840"/>
    </source>
</evidence>
<feature type="binding site" evidence="12">
    <location>
        <position position="306"/>
    </location>
    <ligand>
        <name>K(+)</name>
        <dbReference type="ChEBI" id="CHEBI:29103"/>
    </ligand>
</feature>
<feature type="active site" description="Proton acceptor" evidence="12">
    <location>
        <position position="267"/>
    </location>
</feature>
<dbReference type="PANTHER" id="PTHR10584">
    <property type="entry name" value="SUGAR KINASE"/>
    <property type="match status" value="1"/>
</dbReference>
<feature type="binding site" evidence="12">
    <location>
        <begin position="266"/>
        <end position="267"/>
    </location>
    <ligand>
        <name>ATP</name>
        <dbReference type="ChEBI" id="CHEBI:30616"/>
    </ligand>
</feature>
<organism evidence="14 15">
    <name type="scientific">Fibrisoma montanum</name>
    <dbReference type="NCBI Taxonomy" id="2305895"/>
    <lineage>
        <taxon>Bacteria</taxon>
        <taxon>Pseudomonadati</taxon>
        <taxon>Bacteroidota</taxon>
        <taxon>Cytophagia</taxon>
        <taxon>Cytophagales</taxon>
        <taxon>Spirosomataceae</taxon>
        <taxon>Fibrisoma</taxon>
    </lineage>
</organism>
<accession>A0A418M332</accession>
<evidence type="ECO:0000256" key="12">
    <source>
        <dbReference type="HAMAP-Rule" id="MF_01987"/>
    </source>
</evidence>
<dbReference type="PANTHER" id="PTHR10584:SF166">
    <property type="entry name" value="RIBOKINASE"/>
    <property type="match status" value="1"/>
</dbReference>
<dbReference type="Proteomes" id="UP000283523">
    <property type="component" value="Unassembled WGS sequence"/>
</dbReference>
<keyword evidence="6 12" id="KW-0547">Nucleotide-binding</keyword>
<keyword evidence="7 12" id="KW-0418">Kinase</keyword>
<feature type="binding site" evidence="12">
    <location>
        <position position="198"/>
    </location>
    <ligand>
        <name>ATP</name>
        <dbReference type="ChEBI" id="CHEBI:30616"/>
    </ligand>
</feature>
<evidence type="ECO:0000256" key="11">
    <source>
        <dbReference type="ARBA" id="ARBA00023277"/>
    </source>
</evidence>
<feature type="binding site" evidence="12">
    <location>
        <position position="263"/>
    </location>
    <ligand>
        <name>K(+)</name>
        <dbReference type="ChEBI" id="CHEBI:29103"/>
    </ligand>
</feature>
<dbReference type="InterPro" id="IPR011877">
    <property type="entry name" value="Ribokinase"/>
</dbReference>
<comment type="subcellular location">
    <subcellularLocation>
        <location evidence="12">Cytoplasm</location>
    </subcellularLocation>
</comment>
<evidence type="ECO:0000256" key="9">
    <source>
        <dbReference type="ARBA" id="ARBA00022842"/>
    </source>
</evidence>
<comment type="caution">
    <text evidence="14">The sequence shown here is derived from an EMBL/GenBank/DDBJ whole genome shotgun (WGS) entry which is preliminary data.</text>
</comment>
<dbReference type="InterPro" id="IPR002139">
    <property type="entry name" value="Ribo/fructo_kinase"/>
</dbReference>
<keyword evidence="10 12" id="KW-0630">Potassium</keyword>
<dbReference type="InterPro" id="IPR011611">
    <property type="entry name" value="PfkB_dom"/>
</dbReference>
<dbReference type="EC" id="2.7.1.15" evidence="2 12"/>
<feature type="binding site" evidence="12">
    <location>
        <position position="300"/>
    </location>
    <ligand>
        <name>K(+)</name>
        <dbReference type="ChEBI" id="CHEBI:29103"/>
    </ligand>
</feature>
<evidence type="ECO:0000256" key="3">
    <source>
        <dbReference type="ARBA" id="ARBA00016943"/>
    </source>
</evidence>
<keyword evidence="9 12" id="KW-0460">Magnesium</keyword>
<dbReference type="RefSeq" id="WP_119670245.1">
    <property type="nucleotide sequence ID" value="NZ_QXED01000007.1"/>
</dbReference>
<dbReference type="HAMAP" id="MF_01987">
    <property type="entry name" value="Ribokinase"/>
    <property type="match status" value="1"/>
</dbReference>
<evidence type="ECO:0000256" key="2">
    <source>
        <dbReference type="ARBA" id="ARBA00012035"/>
    </source>
</evidence>
<evidence type="ECO:0000313" key="14">
    <source>
        <dbReference type="EMBL" id="RIV19960.1"/>
    </source>
</evidence>
<dbReference type="GO" id="GO:0005829">
    <property type="term" value="C:cytosol"/>
    <property type="evidence" value="ECO:0007669"/>
    <property type="project" value="TreeGrafter"/>
</dbReference>
<gene>
    <name evidence="12" type="primary">rbsK</name>
    <name evidence="14" type="ORF">DYU11_23885</name>
</gene>
<dbReference type="InterPro" id="IPR029056">
    <property type="entry name" value="Ribokinase-like"/>
</dbReference>
<dbReference type="NCBIfam" id="TIGR02152">
    <property type="entry name" value="D_ribokin_bact"/>
    <property type="match status" value="1"/>
</dbReference>
<dbReference type="PROSITE" id="PS00584">
    <property type="entry name" value="PFKB_KINASES_2"/>
    <property type="match status" value="1"/>
</dbReference>
<dbReference type="GO" id="GO:0019303">
    <property type="term" value="P:D-ribose catabolic process"/>
    <property type="evidence" value="ECO:0007669"/>
    <property type="project" value="UniProtKB-UniRule"/>
</dbReference>
<dbReference type="OrthoDB" id="9775849at2"/>
<dbReference type="InterPro" id="IPR002173">
    <property type="entry name" value="Carboh/pur_kinase_PfkB_CS"/>
</dbReference>
<feature type="domain" description="Carbohydrate kinase PfkB" evidence="13">
    <location>
        <begin position="1"/>
        <end position="308"/>
    </location>
</feature>
<dbReference type="GO" id="GO:0004747">
    <property type="term" value="F:ribokinase activity"/>
    <property type="evidence" value="ECO:0007669"/>
    <property type="project" value="UniProtKB-UniRule"/>
</dbReference>
<feature type="binding site" evidence="12">
    <location>
        <position position="267"/>
    </location>
    <ligand>
        <name>substrate</name>
    </ligand>
</feature>
<dbReference type="AlphaFoldDB" id="A0A418M332"/>
<evidence type="ECO:0000256" key="5">
    <source>
        <dbReference type="ARBA" id="ARBA00022723"/>
    </source>
</evidence>
<feature type="binding site" evidence="12">
    <location>
        <begin position="11"/>
        <end position="13"/>
    </location>
    <ligand>
        <name>substrate</name>
    </ligand>
</feature>
<keyword evidence="4 12" id="KW-0808">Transferase</keyword>
<comment type="activity regulation">
    <text evidence="12">Activated by a monovalent cation that binds near, but not in, the active site. The most likely occupant of the site in vivo is potassium. Ion binding induces a conformational change that may alter substrate affinity.</text>
</comment>
<evidence type="ECO:0000256" key="10">
    <source>
        <dbReference type="ARBA" id="ARBA00022958"/>
    </source>
</evidence>
<sequence length="321" mass="32771">MPFVCVIGSSNTDMVIKADKLPAPGETVIGGSFLMNPGGKGANQAVAAARLGLPGPGADPLVAPTSVLFVANVGNDVFGRQALQQFEREGIQGDFITTDADEPSGVALIGVDSRGENCIMVASGANARLGEQQVAVALASLTNPEEIVVLLQLETPIPTVAYAIRQSHQRGMRVVLNPAPAQPLDPAVLACLYAITPNETEAELLTGIRVVDEESARQAAQTLHQAGVPNVVITLGARGAFVSNASEAGTLVAAPPVTAVDTTAAGDCFNGALAVALAEGCSLTDAVAFACKAASISVTRMGAQASLPYRHEVDSLPLLTV</sequence>
<feature type="binding site" evidence="12">
    <location>
        <position position="261"/>
    </location>
    <ligand>
        <name>K(+)</name>
        <dbReference type="ChEBI" id="CHEBI:29103"/>
    </ligand>
</feature>
<keyword evidence="15" id="KW-1185">Reference proteome</keyword>
<comment type="similarity">
    <text evidence="12">Belongs to the carbohydrate kinase PfkB family. Ribokinase subfamily.</text>
</comment>
<dbReference type="Pfam" id="PF00294">
    <property type="entry name" value="PfkB"/>
    <property type="match status" value="1"/>
</dbReference>
<dbReference type="SUPFAM" id="SSF53613">
    <property type="entry name" value="Ribokinase-like"/>
    <property type="match status" value="1"/>
</dbReference>
<comment type="similarity">
    <text evidence="1">Belongs to the carbohydrate kinase pfkB family.</text>
</comment>
<dbReference type="GO" id="GO:0046872">
    <property type="term" value="F:metal ion binding"/>
    <property type="evidence" value="ECO:0007669"/>
    <property type="project" value="UniProtKB-KW"/>
</dbReference>
<keyword evidence="11 12" id="KW-0119">Carbohydrate metabolism</keyword>
<comment type="caution">
    <text evidence="12">Lacks conserved residue(s) required for the propagation of feature annotation.</text>
</comment>
<feature type="binding site" evidence="12">
    <location>
        <position position="154"/>
    </location>
    <ligand>
        <name>substrate</name>
    </ligand>
</feature>